<organism evidence="2 3">
    <name type="scientific">Bathymodiolus azoricus thioautotrophic gill symbiont</name>
    <dbReference type="NCBI Taxonomy" id="235205"/>
    <lineage>
        <taxon>Bacteria</taxon>
        <taxon>Pseudomonadati</taxon>
        <taxon>Pseudomonadota</taxon>
        <taxon>Gammaproteobacteria</taxon>
        <taxon>sulfur-oxidizing symbionts</taxon>
    </lineage>
</organism>
<protein>
    <submittedName>
        <fullName evidence="2">Uncharacterized protein</fullName>
    </submittedName>
</protein>
<reference evidence="3" key="1">
    <citation type="submission" date="2016-06" db="EMBL/GenBank/DDBJ databases">
        <authorList>
            <person name="Petersen J."/>
            <person name="Sayavedra L."/>
        </authorList>
    </citation>
    <scope>NUCLEOTIDE SEQUENCE [LARGE SCALE GENOMIC DNA]</scope>
    <source>
        <strain evidence="3">BazSymA</strain>
    </source>
</reference>
<name>A0A1H6KLE0_9GAMM</name>
<proteinExistence type="predicted"/>
<gene>
    <name evidence="2" type="ORF">BAZSYMA_ACONTIG105725_1</name>
</gene>
<sequence>MPINAEAYIYGGSNLGYSGYPSHDCDKPIKPSKPYSFNSQWEIDSYNSEVENYNSQLQEYISCIEEYTDNANNDIKRIKEKAQEAIDEANY</sequence>
<dbReference type="Proteomes" id="UP000198988">
    <property type="component" value="Unassembled WGS sequence"/>
</dbReference>
<dbReference type="AlphaFoldDB" id="A0A1H6KLE0"/>
<keyword evidence="1" id="KW-0175">Coiled coil</keyword>
<evidence type="ECO:0000313" key="3">
    <source>
        <dbReference type="Proteomes" id="UP000198988"/>
    </source>
</evidence>
<accession>A0A1H6KLE0</accession>
<dbReference type="EMBL" id="CDSC02000137">
    <property type="protein sequence ID" value="SEH72378.1"/>
    <property type="molecule type" value="Genomic_DNA"/>
</dbReference>
<feature type="coiled-coil region" evidence="1">
    <location>
        <begin position="50"/>
        <end position="88"/>
    </location>
</feature>
<evidence type="ECO:0000313" key="2">
    <source>
        <dbReference type="EMBL" id="SEH72378.1"/>
    </source>
</evidence>
<evidence type="ECO:0000256" key="1">
    <source>
        <dbReference type="SAM" id="Coils"/>
    </source>
</evidence>